<evidence type="ECO:0000259" key="4">
    <source>
        <dbReference type="PROSITE" id="PS51000"/>
    </source>
</evidence>
<evidence type="ECO:0000256" key="2">
    <source>
        <dbReference type="ARBA" id="ARBA00023125"/>
    </source>
</evidence>
<keyword evidence="2" id="KW-0238">DNA-binding</keyword>
<dbReference type="OrthoDB" id="7688673at2"/>
<dbReference type="InterPro" id="IPR018356">
    <property type="entry name" value="Tscrpt_reg_HTH_DeoR_CS"/>
</dbReference>
<dbReference type="PANTHER" id="PTHR30363:SF44">
    <property type="entry name" value="AGA OPERON TRANSCRIPTIONAL REPRESSOR-RELATED"/>
    <property type="match status" value="1"/>
</dbReference>
<dbReference type="RefSeq" id="WP_097061661.1">
    <property type="nucleotide sequence ID" value="NZ_BMLC01000004.1"/>
</dbReference>
<dbReference type="InterPro" id="IPR037171">
    <property type="entry name" value="NagB/RpiA_transferase-like"/>
</dbReference>
<dbReference type="GO" id="GO:0003700">
    <property type="term" value="F:DNA-binding transcription factor activity"/>
    <property type="evidence" value="ECO:0007669"/>
    <property type="project" value="InterPro"/>
</dbReference>
<dbReference type="Pfam" id="PF08220">
    <property type="entry name" value="HTH_DeoR"/>
    <property type="match status" value="1"/>
</dbReference>
<dbReference type="SMART" id="SM01134">
    <property type="entry name" value="DeoRC"/>
    <property type="match status" value="1"/>
</dbReference>
<proteinExistence type="predicted"/>
<dbReference type="InterPro" id="IPR036390">
    <property type="entry name" value="WH_DNA-bd_sf"/>
</dbReference>
<accession>A0A2C9A1G2</accession>
<dbReference type="Gene3D" id="1.10.10.10">
    <property type="entry name" value="Winged helix-like DNA-binding domain superfamily/Winged helix DNA-binding domain"/>
    <property type="match status" value="1"/>
</dbReference>
<dbReference type="PRINTS" id="PR00037">
    <property type="entry name" value="HTHLACR"/>
</dbReference>
<organism evidence="5 6">
    <name type="scientific">Salinibacterium xinjiangense</name>
    <dbReference type="NCBI Taxonomy" id="386302"/>
    <lineage>
        <taxon>Bacteria</taxon>
        <taxon>Bacillati</taxon>
        <taxon>Actinomycetota</taxon>
        <taxon>Actinomycetes</taxon>
        <taxon>Micrococcales</taxon>
        <taxon>Microbacteriaceae</taxon>
        <taxon>Salinibacterium</taxon>
    </lineage>
</organism>
<sequence>MATSSTADSEDRRARLLATVTSENVISLSVAADEFGVSTMTIRRDLESLEGEGLLRRVRGGAISVIGPRPFSDRRAVRLHAKEAIAEKALSLVPHTGSIALDASTTVATLAARFGVRSGLTVATNSYQTYGAMRSSHGVNAILIGGETEEITDSFVGPIAVHAAESLRYTRLFASASAIDTDYGTSEVSLREAEMKRTFFRMAKELVLCIDSSKLHQQSTAACLQLTDVTVLVTELSPSDSRLDEFRDRVTLL</sequence>
<dbReference type="InterPro" id="IPR001034">
    <property type="entry name" value="DeoR_HTH"/>
</dbReference>
<dbReference type="GO" id="GO:0003677">
    <property type="term" value="F:DNA binding"/>
    <property type="evidence" value="ECO:0007669"/>
    <property type="project" value="UniProtKB-KW"/>
</dbReference>
<protein>
    <submittedName>
        <fullName evidence="5">Transcriptional regulator, DeoR family</fullName>
    </submittedName>
</protein>
<evidence type="ECO:0000256" key="1">
    <source>
        <dbReference type="ARBA" id="ARBA00023015"/>
    </source>
</evidence>
<name>A0A2C9A1G2_9MICO</name>
<evidence type="ECO:0000256" key="3">
    <source>
        <dbReference type="ARBA" id="ARBA00023163"/>
    </source>
</evidence>
<keyword evidence="6" id="KW-1185">Reference proteome</keyword>
<keyword evidence="3" id="KW-0804">Transcription</keyword>
<dbReference type="InterPro" id="IPR036388">
    <property type="entry name" value="WH-like_DNA-bd_sf"/>
</dbReference>
<dbReference type="SUPFAM" id="SSF100950">
    <property type="entry name" value="NagB/RpiA/CoA transferase-like"/>
    <property type="match status" value="1"/>
</dbReference>
<gene>
    <name evidence="5" type="ORF">SAMN06296378_2608</name>
</gene>
<evidence type="ECO:0000313" key="6">
    <source>
        <dbReference type="Proteomes" id="UP000219440"/>
    </source>
</evidence>
<dbReference type="EMBL" id="OCST01000005">
    <property type="protein sequence ID" value="SOE72763.1"/>
    <property type="molecule type" value="Genomic_DNA"/>
</dbReference>
<evidence type="ECO:0000313" key="5">
    <source>
        <dbReference type="EMBL" id="SOE72763.1"/>
    </source>
</evidence>
<dbReference type="AlphaFoldDB" id="A0A2C9A1G2"/>
<reference evidence="5 6" key="1">
    <citation type="submission" date="2017-09" db="EMBL/GenBank/DDBJ databases">
        <authorList>
            <person name="Ehlers B."/>
            <person name="Leendertz F.H."/>
        </authorList>
    </citation>
    <scope>NUCLEOTIDE SEQUENCE [LARGE SCALE GENOMIC DNA]</scope>
    <source>
        <strain evidence="5 6">CGMCC 1.05381</strain>
    </source>
</reference>
<dbReference type="PANTHER" id="PTHR30363">
    <property type="entry name" value="HTH-TYPE TRANSCRIPTIONAL REGULATOR SRLR-RELATED"/>
    <property type="match status" value="1"/>
</dbReference>
<dbReference type="Proteomes" id="UP000219440">
    <property type="component" value="Unassembled WGS sequence"/>
</dbReference>
<dbReference type="SUPFAM" id="SSF46785">
    <property type="entry name" value="Winged helix' DNA-binding domain"/>
    <property type="match status" value="1"/>
</dbReference>
<feature type="domain" description="HTH deoR-type" evidence="4">
    <location>
        <begin position="9"/>
        <end position="64"/>
    </location>
</feature>
<dbReference type="InterPro" id="IPR050313">
    <property type="entry name" value="Carb_Metab_HTH_regulators"/>
</dbReference>
<dbReference type="PROSITE" id="PS51000">
    <property type="entry name" value="HTH_DEOR_2"/>
    <property type="match status" value="1"/>
</dbReference>
<dbReference type="SMART" id="SM00420">
    <property type="entry name" value="HTH_DEOR"/>
    <property type="match status" value="1"/>
</dbReference>
<dbReference type="PROSITE" id="PS00894">
    <property type="entry name" value="HTH_DEOR_1"/>
    <property type="match status" value="1"/>
</dbReference>
<dbReference type="Pfam" id="PF00455">
    <property type="entry name" value="DeoRC"/>
    <property type="match status" value="1"/>
</dbReference>
<keyword evidence="1" id="KW-0805">Transcription regulation</keyword>
<dbReference type="InterPro" id="IPR014036">
    <property type="entry name" value="DeoR-like_C"/>
</dbReference>